<dbReference type="KEGG" id="had:CDV25_05740"/>
<reference evidence="2 3" key="1">
    <citation type="submission" date="2017-06" db="EMBL/GenBank/DDBJ databases">
        <title>Complete genome of Helicobacter apodemus.</title>
        <authorList>
            <person name="Cho S."/>
        </authorList>
    </citation>
    <scope>NUCLEOTIDE SEQUENCE [LARGE SCALE GENOMIC DNA]</scope>
    <source>
        <strain evidence="3">SNUVETPUB-15-01</strain>
    </source>
</reference>
<dbReference type="SUPFAM" id="SSF100950">
    <property type="entry name" value="NagB/RpiA/CoA transferase-like"/>
    <property type="match status" value="1"/>
</dbReference>
<dbReference type="InterPro" id="IPR037171">
    <property type="entry name" value="NagB/RpiA_transferase-like"/>
</dbReference>
<dbReference type="InterPro" id="IPR003741">
    <property type="entry name" value="LUD_dom"/>
</dbReference>
<dbReference type="EMBL" id="CP021886">
    <property type="protein sequence ID" value="AWI34315.1"/>
    <property type="molecule type" value="Genomic_DNA"/>
</dbReference>
<protein>
    <submittedName>
        <fullName evidence="2">Lactate utilization protein C</fullName>
    </submittedName>
</protein>
<organism evidence="2 3">
    <name type="scientific">Helicobacter apodemus</name>
    <dbReference type="NCBI Taxonomy" id="135569"/>
    <lineage>
        <taxon>Bacteria</taxon>
        <taxon>Pseudomonadati</taxon>
        <taxon>Campylobacterota</taxon>
        <taxon>Epsilonproteobacteria</taxon>
        <taxon>Campylobacterales</taxon>
        <taxon>Helicobacteraceae</taxon>
        <taxon>Helicobacter</taxon>
    </lineage>
</organism>
<feature type="domain" description="LUD" evidence="1">
    <location>
        <begin position="39"/>
        <end position="215"/>
    </location>
</feature>
<dbReference type="Pfam" id="PF02589">
    <property type="entry name" value="LUD_dom"/>
    <property type="match status" value="1"/>
</dbReference>
<name>A0A2U8FFV0_9HELI</name>
<evidence type="ECO:0000313" key="3">
    <source>
        <dbReference type="Proteomes" id="UP000244890"/>
    </source>
</evidence>
<dbReference type="AlphaFoldDB" id="A0A2U8FFV0"/>
<dbReference type="InterPro" id="IPR024185">
    <property type="entry name" value="FTHF_cligase-like_sf"/>
</dbReference>
<gene>
    <name evidence="2" type="ORF">CDV25_05740</name>
</gene>
<dbReference type="RefSeq" id="WP_108911140.1">
    <property type="nucleotide sequence ID" value="NZ_CP021886.1"/>
</dbReference>
<dbReference type="PANTHER" id="PTHR43682:SF1">
    <property type="entry name" value="LACTATE UTILIZATION PROTEIN C"/>
    <property type="match status" value="1"/>
</dbReference>
<dbReference type="Gene3D" id="3.40.50.10420">
    <property type="entry name" value="NagB/RpiA/CoA transferase-like"/>
    <property type="match status" value="1"/>
</dbReference>
<dbReference type="Proteomes" id="UP000244890">
    <property type="component" value="Chromosome"/>
</dbReference>
<sequence>MSKEAILKNIRVSLQQNTINYTPISYQSPMKITQSNLIEEYKINQTNNKAIIKECTLDTLLTTLQDTLKEIKAKEVLYNTDIKLPLENLQSDFRLIPYTKSIDTMREQCFGIDTSIVKARCAVANLGIIGLSSNTNAPRLSSLITNTCIYLLEKNSIVENLYEATIAIKTYEKNRSGGEILPSNIIFVAGPSRTADIELQTVFGVHGSRVTYVLLY</sequence>
<accession>A0A2U8FFV0</accession>
<dbReference type="PANTHER" id="PTHR43682">
    <property type="entry name" value="LACTATE UTILIZATION PROTEIN C"/>
    <property type="match status" value="1"/>
</dbReference>
<dbReference type="OrthoDB" id="9794187at2"/>
<evidence type="ECO:0000313" key="2">
    <source>
        <dbReference type="EMBL" id="AWI34315.1"/>
    </source>
</evidence>
<evidence type="ECO:0000259" key="1">
    <source>
        <dbReference type="Pfam" id="PF02589"/>
    </source>
</evidence>
<proteinExistence type="predicted"/>